<keyword evidence="3" id="KW-1185">Reference proteome</keyword>
<dbReference type="AlphaFoldDB" id="A0AA86VKU3"/>
<sequence>MTIDIKLDKYQKFAMSSVQAKYQGLPQNNAVKYITGGYSPKYQQLCIQQVFVNRTQITPNITVPRTTVQSPAYSSTSQRSHMKSRMHVHTESLIDLNSMHLEPVGSLKCKTVNQKYRILRK</sequence>
<comment type="caution">
    <text evidence="1">The sequence shown here is derived from an EMBL/GenBank/DDBJ whole genome shotgun (WGS) entry which is preliminary data.</text>
</comment>
<evidence type="ECO:0000313" key="3">
    <source>
        <dbReference type="Proteomes" id="UP001642409"/>
    </source>
</evidence>
<protein>
    <submittedName>
        <fullName evidence="2">Hypothetical_protein</fullName>
    </submittedName>
</protein>
<accession>A0AA86VKU3</accession>
<evidence type="ECO:0000313" key="2">
    <source>
        <dbReference type="EMBL" id="CAL6093575.1"/>
    </source>
</evidence>
<evidence type="ECO:0000313" key="1">
    <source>
        <dbReference type="EMBL" id="CAI9969508.1"/>
    </source>
</evidence>
<gene>
    <name evidence="1" type="ORF">HINF_LOCUS57153</name>
    <name evidence="2" type="ORF">HINF_LOCUS67056</name>
</gene>
<proteinExistence type="predicted"/>
<name>A0AA86VKU3_9EUKA</name>
<organism evidence="1">
    <name type="scientific">Hexamita inflata</name>
    <dbReference type="NCBI Taxonomy" id="28002"/>
    <lineage>
        <taxon>Eukaryota</taxon>
        <taxon>Metamonada</taxon>
        <taxon>Diplomonadida</taxon>
        <taxon>Hexamitidae</taxon>
        <taxon>Hexamitinae</taxon>
        <taxon>Hexamita</taxon>
    </lineage>
</organism>
<dbReference type="EMBL" id="CAXDID020000459">
    <property type="protein sequence ID" value="CAL6093575.1"/>
    <property type="molecule type" value="Genomic_DNA"/>
</dbReference>
<reference evidence="1" key="1">
    <citation type="submission" date="2023-06" db="EMBL/GenBank/DDBJ databases">
        <authorList>
            <person name="Kurt Z."/>
        </authorList>
    </citation>
    <scope>NUCLEOTIDE SEQUENCE</scope>
</reference>
<reference evidence="2 3" key="2">
    <citation type="submission" date="2024-07" db="EMBL/GenBank/DDBJ databases">
        <authorList>
            <person name="Akdeniz Z."/>
        </authorList>
    </citation>
    <scope>NUCLEOTIDE SEQUENCE [LARGE SCALE GENOMIC DNA]</scope>
</reference>
<dbReference type="Proteomes" id="UP001642409">
    <property type="component" value="Unassembled WGS sequence"/>
</dbReference>
<dbReference type="EMBL" id="CATOUU010001060">
    <property type="protein sequence ID" value="CAI9969508.1"/>
    <property type="molecule type" value="Genomic_DNA"/>
</dbReference>